<dbReference type="EMBL" id="JACTNZ010000003">
    <property type="protein sequence ID" value="KAG5559500.1"/>
    <property type="molecule type" value="Genomic_DNA"/>
</dbReference>
<accession>A0AAV6L465</accession>
<dbReference type="AlphaFoldDB" id="A0AAV6L465"/>
<sequence length="175" mass="18747">MSDSNHLLFDLQLDIDSRKRKRQRQAADAAIEELISMGFPRAKVVAAVRAFGGKDQALNHILSQTDQNTSDGNTSSSAPIPNTIAADILHPEGGVEGLSGINEAPMTDGDVKAGPSTKPNERDVEMEDELTEELNKADALSDYDIEVTREGEAINEYLALLASAENGEKAVLAAQ</sequence>
<dbReference type="GO" id="GO:2000058">
    <property type="term" value="P:regulation of ubiquitin-dependent protein catabolic process"/>
    <property type="evidence" value="ECO:0007669"/>
    <property type="project" value="TreeGrafter"/>
</dbReference>
<dbReference type="Gene3D" id="1.10.8.10">
    <property type="entry name" value="DNA helicase RuvA subunit, C-terminal domain"/>
    <property type="match status" value="1"/>
</dbReference>
<dbReference type="SMART" id="SM00165">
    <property type="entry name" value="UBA"/>
    <property type="match status" value="1"/>
</dbReference>
<keyword evidence="4" id="KW-1185">Reference proteome</keyword>
<dbReference type="InterPro" id="IPR039749">
    <property type="entry name" value="NUB1"/>
</dbReference>
<comment type="caution">
    <text evidence="3">The sequence shown here is derived from an EMBL/GenBank/DDBJ whole genome shotgun (WGS) entry which is preliminary data.</text>
</comment>
<evidence type="ECO:0000313" key="4">
    <source>
        <dbReference type="Proteomes" id="UP000823749"/>
    </source>
</evidence>
<feature type="domain" description="UBA" evidence="2">
    <location>
        <begin position="14"/>
        <end position="64"/>
    </location>
</feature>
<dbReference type="InterPro" id="IPR009060">
    <property type="entry name" value="UBA-like_sf"/>
</dbReference>
<gene>
    <name evidence="3" type="ORF">RHGRI_009134</name>
</gene>
<dbReference type="Pfam" id="PF22562">
    <property type="entry name" value="UBA_7"/>
    <property type="match status" value="1"/>
</dbReference>
<dbReference type="PANTHER" id="PTHR12948">
    <property type="entry name" value="NEDD8 ULTIMATE BUSTER-1 BS4 PROTEIN"/>
    <property type="match status" value="1"/>
</dbReference>
<dbReference type="PANTHER" id="PTHR12948:SF3">
    <property type="entry name" value="NEDD8 ULTIMATE BUSTER 1"/>
    <property type="match status" value="1"/>
</dbReference>
<organism evidence="3 4">
    <name type="scientific">Rhododendron griersonianum</name>
    <dbReference type="NCBI Taxonomy" id="479676"/>
    <lineage>
        <taxon>Eukaryota</taxon>
        <taxon>Viridiplantae</taxon>
        <taxon>Streptophyta</taxon>
        <taxon>Embryophyta</taxon>
        <taxon>Tracheophyta</taxon>
        <taxon>Spermatophyta</taxon>
        <taxon>Magnoliopsida</taxon>
        <taxon>eudicotyledons</taxon>
        <taxon>Gunneridae</taxon>
        <taxon>Pentapetalae</taxon>
        <taxon>asterids</taxon>
        <taxon>Ericales</taxon>
        <taxon>Ericaceae</taxon>
        <taxon>Ericoideae</taxon>
        <taxon>Rhodoreae</taxon>
        <taxon>Rhododendron</taxon>
    </lineage>
</organism>
<proteinExistence type="predicted"/>
<evidence type="ECO:0000313" key="3">
    <source>
        <dbReference type="EMBL" id="KAG5559500.1"/>
    </source>
</evidence>
<name>A0AAV6L465_9ERIC</name>
<dbReference type="Proteomes" id="UP000823749">
    <property type="component" value="Chromosome 3"/>
</dbReference>
<protein>
    <recommendedName>
        <fullName evidence="2">UBA domain-containing protein</fullName>
    </recommendedName>
</protein>
<feature type="region of interest" description="Disordered" evidence="1">
    <location>
        <begin position="91"/>
        <end position="137"/>
    </location>
</feature>
<reference evidence="3" key="1">
    <citation type="submission" date="2020-08" db="EMBL/GenBank/DDBJ databases">
        <title>Plant Genome Project.</title>
        <authorList>
            <person name="Zhang R.-G."/>
        </authorList>
    </citation>
    <scope>NUCLEOTIDE SEQUENCE</scope>
    <source>
        <strain evidence="3">WSP0</strain>
        <tissue evidence="3">Leaf</tissue>
    </source>
</reference>
<dbReference type="SUPFAM" id="SSF46934">
    <property type="entry name" value="UBA-like"/>
    <property type="match status" value="1"/>
</dbReference>
<evidence type="ECO:0000256" key="1">
    <source>
        <dbReference type="SAM" id="MobiDB-lite"/>
    </source>
</evidence>
<evidence type="ECO:0000259" key="2">
    <source>
        <dbReference type="PROSITE" id="PS50030"/>
    </source>
</evidence>
<dbReference type="InterPro" id="IPR015940">
    <property type="entry name" value="UBA"/>
</dbReference>
<dbReference type="PROSITE" id="PS50030">
    <property type="entry name" value="UBA"/>
    <property type="match status" value="1"/>
</dbReference>